<dbReference type="AlphaFoldDB" id="A0A917YVN6"/>
<dbReference type="EMBL" id="BMLS01000002">
    <property type="protein sequence ID" value="GGO67978.1"/>
    <property type="molecule type" value="Genomic_DNA"/>
</dbReference>
<organism evidence="1 2">
    <name type="scientific">Bowmanella pacifica</name>
    <dbReference type="NCBI Taxonomy" id="502051"/>
    <lineage>
        <taxon>Bacteria</taxon>
        <taxon>Pseudomonadati</taxon>
        <taxon>Pseudomonadota</taxon>
        <taxon>Gammaproteobacteria</taxon>
        <taxon>Alteromonadales</taxon>
        <taxon>Alteromonadaceae</taxon>
        <taxon>Bowmanella</taxon>
    </lineage>
</organism>
<comment type="caution">
    <text evidence="1">The sequence shown here is derived from an EMBL/GenBank/DDBJ whole genome shotgun (WGS) entry which is preliminary data.</text>
</comment>
<reference evidence="1" key="1">
    <citation type="journal article" date="2014" name="Int. J. Syst. Evol. Microbiol.">
        <title>Complete genome sequence of Corynebacterium casei LMG S-19264T (=DSM 44701T), isolated from a smear-ripened cheese.</title>
        <authorList>
            <consortium name="US DOE Joint Genome Institute (JGI-PGF)"/>
            <person name="Walter F."/>
            <person name="Albersmeier A."/>
            <person name="Kalinowski J."/>
            <person name="Ruckert C."/>
        </authorList>
    </citation>
    <scope>NUCLEOTIDE SEQUENCE</scope>
    <source>
        <strain evidence="1">CGMCC 1.7086</strain>
    </source>
</reference>
<evidence type="ECO:0000313" key="2">
    <source>
        <dbReference type="Proteomes" id="UP000606935"/>
    </source>
</evidence>
<evidence type="ECO:0000313" key="1">
    <source>
        <dbReference type="EMBL" id="GGO67978.1"/>
    </source>
</evidence>
<reference evidence="1" key="2">
    <citation type="submission" date="2020-09" db="EMBL/GenBank/DDBJ databases">
        <authorList>
            <person name="Sun Q."/>
            <person name="Zhou Y."/>
        </authorList>
    </citation>
    <scope>NUCLEOTIDE SEQUENCE</scope>
    <source>
        <strain evidence="1">CGMCC 1.7086</strain>
    </source>
</reference>
<keyword evidence="2" id="KW-1185">Reference proteome</keyword>
<gene>
    <name evidence="1" type="ORF">GCM10010982_15820</name>
</gene>
<proteinExistence type="predicted"/>
<sequence>MEFGKIVLSKGKLNAIEQEPMNPFSAIARHYRNWTFRRNDWRIVQNITAPRFTDILQAHIDNGWEITDNYQGFDPAMAKWQCQLRKGTSCLRCHWRTGAGSIYGPARILNGLGQKFGLSVLTSPQ</sequence>
<name>A0A917YVN6_9ALTE</name>
<dbReference type="Proteomes" id="UP000606935">
    <property type="component" value="Unassembled WGS sequence"/>
</dbReference>
<accession>A0A917YVN6</accession>
<protein>
    <submittedName>
        <fullName evidence="1">Uncharacterized protein</fullName>
    </submittedName>
</protein>